<comment type="subcellular location">
    <subcellularLocation>
        <location evidence="1">Cell inner membrane</location>
        <topology evidence="1">Multi-pass membrane protein</topology>
    </subcellularLocation>
</comment>
<evidence type="ECO:0000256" key="2">
    <source>
        <dbReference type="ARBA" id="ARBA00007783"/>
    </source>
</evidence>
<evidence type="ECO:0000256" key="1">
    <source>
        <dbReference type="ARBA" id="ARBA00004429"/>
    </source>
</evidence>
<reference evidence="11 12" key="1">
    <citation type="submission" date="2019-08" db="EMBL/GenBank/DDBJ databases">
        <authorList>
            <person name="Dhanesh K."/>
            <person name="Kumar G."/>
            <person name="Sasikala C."/>
            <person name="Venkata Ramana C."/>
        </authorList>
    </citation>
    <scope>NUCLEOTIDE SEQUENCE [LARGE SCALE GENOMIC DNA]</scope>
    <source>
        <strain evidence="11 12">JC645</strain>
    </source>
</reference>
<dbReference type="PANTHER" id="PTHR30413">
    <property type="entry name" value="INNER MEMBRANE TRANSPORT PERMEASE"/>
    <property type="match status" value="1"/>
</dbReference>
<feature type="domain" description="ABC-2 type transporter transmembrane" evidence="10">
    <location>
        <begin position="66"/>
        <end position="269"/>
    </location>
</feature>
<feature type="region of interest" description="Disordered" evidence="8">
    <location>
        <begin position="1"/>
        <end position="21"/>
    </location>
</feature>
<organism evidence="11 12">
    <name type="scientific">Roseiconus nitratireducens</name>
    <dbReference type="NCBI Taxonomy" id="2605748"/>
    <lineage>
        <taxon>Bacteria</taxon>
        <taxon>Pseudomonadati</taxon>
        <taxon>Planctomycetota</taxon>
        <taxon>Planctomycetia</taxon>
        <taxon>Pirellulales</taxon>
        <taxon>Pirellulaceae</taxon>
        <taxon>Roseiconus</taxon>
    </lineage>
</organism>
<evidence type="ECO:0000256" key="8">
    <source>
        <dbReference type="SAM" id="MobiDB-lite"/>
    </source>
</evidence>
<comment type="similarity">
    <text evidence="2">Belongs to the ABC-2 integral membrane protein family.</text>
</comment>
<dbReference type="PANTHER" id="PTHR30413:SF8">
    <property type="entry name" value="TRANSPORT PERMEASE PROTEIN"/>
    <property type="match status" value="1"/>
</dbReference>
<keyword evidence="4" id="KW-1003">Cell membrane</keyword>
<evidence type="ECO:0000256" key="6">
    <source>
        <dbReference type="ARBA" id="ARBA00022989"/>
    </source>
</evidence>
<keyword evidence="7 9" id="KW-0472">Membrane</keyword>
<evidence type="ECO:0000259" key="10">
    <source>
        <dbReference type="Pfam" id="PF01061"/>
    </source>
</evidence>
<dbReference type="EMBL" id="VWOX01000002">
    <property type="protein sequence ID" value="KAA5546125.1"/>
    <property type="molecule type" value="Genomic_DNA"/>
</dbReference>
<evidence type="ECO:0000256" key="3">
    <source>
        <dbReference type="ARBA" id="ARBA00022448"/>
    </source>
</evidence>
<sequence length="312" mass="34201">MTAATTPDQIEKPRRSDMSDTVTVHNQLGIDDLPVRVYSPSPAIEHPGRLLQDMGHDLMAGRELAWRLFMRDLKAQYRQTYLGYLWAFLPPLVASLTFIFLQSQGITNIRGTTVPYAAFAMMGTLLWQTFVEAMQSPLNSITTAKPMLAKVNFPREAILVSGMYMVGFNFLIRLVLLAAVMAYWQVVPGATVILFPLAMLGLLLCGFCIGLLMVPIGGLYGDVLKAIPIVAQFWMLLTPVVYPPQSDGLAGFLAMWNPISPLITTARATLTGDPLTQLPLTIAITLCAACIATAGLIAYRLIMPHLIERMGG</sequence>
<comment type="caution">
    <text evidence="11">The sequence shown here is derived from an EMBL/GenBank/DDBJ whole genome shotgun (WGS) entry which is preliminary data.</text>
</comment>
<evidence type="ECO:0000256" key="4">
    <source>
        <dbReference type="ARBA" id="ARBA00022475"/>
    </source>
</evidence>
<accession>A0A5M6DLA0</accession>
<keyword evidence="3" id="KW-0813">Transport</keyword>
<feature type="transmembrane region" description="Helical" evidence="9">
    <location>
        <begin position="157"/>
        <end position="184"/>
    </location>
</feature>
<dbReference type="GO" id="GO:0015920">
    <property type="term" value="P:lipopolysaccharide transport"/>
    <property type="evidence" value="ECO:0007669"/>
    <property type="project" value="TreeGrafter"/>
</dbReference>
<dbReference type="GO" id="GO:0005886">
    <property type="term" value="C:plasma membrane"/>
    <property type="evidence" value="ECO:0007669"/>
    <property type="project" value="UniProtKB-SubCell"/>
</dbReference>
<proteinExistence type="inferred from homology"/>
<feature type="transmembrane region" description="Helical" evidence="9">
    <location>
        <begin position="81"/>
        <end position="101"/>
    </location>
</feature>
<dbReference type="Proteomes" id="UP000324479">
    <property type="component" value="Unassembled WGS sequence"/>
</dbReference>
<feature type="transmembrane region" description="Helical" evidence="9">
    <location>
        <begin position="113"/>
        <end position="131"/>
    </location>
</feature>
<dbReference type="Pfam" id="PF01061">
    <property type="entry name" value="ABC2_membrane"/>
    <property type="match status" value="1"/>
</dbReference>
<feature type="transmembrane region" description="Helical" evidence="9">
    <location>
        <begin position="190"/>
        <end position="216"/>
    </location>
</feature>
<evidence type="ECO:0000313" key="11">
    <source>
        <dbReference type="EMBL" id="KAA5546125.1"/>
    </source>
</evidence>
<protein>
    <submittedName>
        <fullName evidence="11">ABC transporter permease</fullName>
    </submittedName>
</protein>
<dbReference type="RefSeq" id="WP_150075132.1">
    <property type="nucleotide sequence ID" value="NZ_VWOX01000002.1"/>
</dbReference>
<keyword evidence="6 9" id="KW-1133">Transmembrane helix</keyword>
<feature type="compositionally biased region" description="Basic and acidic residues" evidence="8">
    <location>
        <begin position="9"/>
        <end position="18"/>
    </location>
</feature>
<dbReference type="InterPro" id="IPR013525">
    <property type="entry name" value="ABC2_TM"/>
</dbReference>
<dbReference type="AlphaFoldDB" id="A0A5M6DLA0"/>
<dbReference type="GO" id="GO:0140359">
    <property type="term" value="F:ABC-type transporter activity"/>
    <property type="evidence" value="ECO:0007669"/>
    <property type="project" value="InterPro"/>
</dbReference>
<evidence type="ECO:0000256" key="5">
    <source>
        <dbReference type="ARBA" id="ARBA00022692"/>
    </source>
</evidence>
<keyword evidence="12" id="KW-1185">Reference proteome</keyword>
<gene>
    <name evidence="11" type="ORF">FYK55_04305</name>
</gene>
<feature type="transmembrane region" description="Helical" evidence="9">
    <location>
        <begin position="223"/>
        <end position="242"/>
    </location>
</feature>
<evidence type="ECO:0000313" key="12">
    <source>
        <dbReference type="Proteomes" id="UP000324479"/>
    </source>
</evidence>
<keyword evidence="5 9" id="KW-0812">Transmembrane</keyword>
<evidence type="ECO:0000256" key="7">
    <source>
        <dbReference type="ARBA" id="ARBA00023136"/>
    </source>
</evidence>
<evidence type="ECO:0000256" key="9">
    <source>
        <dbReference type="SAM" id="Phobius"/>
    </source>
</evidence>
<name>A0A5M6DLA0_9BACT</name>
<feature type="transmembrane region" description="Helical" evidence="9">
    <location>
        <begin position="280"/>
        <end position="302"/>
    </location>
</feature>